<feature type="transmembrane region" description="Helical" evidence="1">
    <location>
        <begin position="33"/>
        <end position="52"/>
    </location>
</feature>
<evidence type="ECO:0000313" key="4">
    <source>
        <dbReference type="Proteomes" id="UP001140562"/>
    </source>
</evidence>
<dbReference type="AlphaFoldDB" id="A0A9W9BWP9"/>
<protein>
    <submittedName>
        <fullName evidence="3">Uncharacterized protein</fullName>
    </submittedName>
</protein>
<feature type="signal peptide" evidence="2">
    <location>
        <begin position="1"/>
        <end position="18"/>
    </location>
</feature>
<organism evidence="3 4">
    <name type="scientific">Didymella glomerata</name>
    <dbReference type="NCBI Taxonomy" id="749621"/>
    <lineage>
        <taxon>Eukaryota</taxon>
        <taxon>Fungi</taxon>
        <taxon>Dikarya</taxon>
        <taxon>Ascomycota</taxon>
        <taxon>Pezizomycotina</taxon>
        <taxon>Dothideomycetes</taxon>
        <taxon>Pleosporomycetidae</taxon>
        <taxon>Pleosporales</taxon>
        <taxon>Pleosporineae</taxon>
        <taxon>Didymellaceae</taxon>
        <taxon>Didymella</taxon>
    </lineage>
</organism>
<dbReference type="EMBL" id="JAPEUV010000101">
    <property type="protein sequence ID" value="KAJ4333137.1"/>
    <property type="molecule type" value="Genomic_DNA"/>
</dbReference>
<feature type="chain" id="PRO_5042952312" evidence="2">
    <location>
        <begin position="19"/>
        <end position="105"/>
    </location>
</feature>
<keyword evidence="1" id="KW-1133">Transmembrane helix</keyword>
<keyword evidence="2" id="KW-0732">Signal</keyword>
<evidence type="ECO:0000313" key="3">
    <source>
        <dbReference type="EMBL" id="KAJ4333137.1"/>
    </source>
</evidence>
<evidence type="ECO:0000256" key="2">
    <source>
        <dbReference type="SAM" id="SignalP"/>
    </source>
</evidence>
<keyword evidence="1" id="KW-0812">Transmembrane</keyword>
<accession>A0A9W9BWP9</accession>
<dbReference type="Proteomes" id="UP001140562">
    <property type="component" value="Unassembled WGS sequence"/>
</dbReference>
<evidence type="ECO:0000256" key="1">
    <source>
        <dbReference type="SAM" id="Phobius"/>
    </source>
</evidence>
<sequence length="105" mass="12006">MSTLAILIGLFMFAAVAGNVLPTITQRLWLKRAIAISVIIFGVYAILFLWVLSKRLYRLERETVSRLTALEEQQITKAWLKKAIHELWDEDVRNLGGLLKPRVGE</sequence>
<name>A0A9W9BWP9_9PLEO</name>
<proteinExistence type="predicted"/>
<reference evidence="3" key="1">
    <citation type="submission" date="2022-10" db="EMBL/GenBank/DDBJ databases">
        <title>Tapping the CABI collections for fungal endophytes: first genome assemblies for Collariella, Neodidymelliopsis, Ascochyta clinopodiicola, Didymella pomorum, Didymosphaeria variabile, Neocosmospora piperis and Neocucurbitaria cava.</title>
        <authorList>
            <person name="Hill R."/>
        </authorList>
    </citation>
    <scope>NUCLEOTIDE SEQUENCE</scope>
    <source>
        <strain evidence="3">IMI 360193</strain>
    </source>
</reference>
<keyword evidence="1" id="KW-0472">Membrane</keyword>
<keyword evidence="4" id="KW-1185">Reference proteome</keyword>
<gene>
    <name evidence="3" type="ORF">N0V87_007866</name>
</gene>
<comment type="caution">
    <text evidence="3">The sequence shown here is derived from an EMBL/GenBank/DDBJ whole genome shotgun (WGS) entry which is preliminary data.</text>
</comment>